<comment type="caution">
    <text evidence="1">The sequence shown here is derived from an EMBL/GenBank/DDBJ whole genome shotgun (WGS) entry which is preliminary data.</text>
</comment>
<organism evidence="1 2">
    <name type="scientific">Smallanthus sonchifolius</name>
    <dbReference type="NCBI Taxonomy" id="185202"/>
    <lineage>
        <taxon>Eukaryota</taxon>
        <taxon>Viridiplantae</taxon>
        <taxon>Streptophyta</taxon>
        <taxon>Embryophyta</taxon>
        <taxon>Tracheophyta</taxon>
        <taxon>Spermatophyta</taxon>
        <taxon>Magnoliopsida</taxon>
        <taxon>eudicotyledons</taxon>
        <taxon>Gunneridae</taxon>
        <taxon>Pentapetalae</taxon>
        <taxon>asterids</taxon>
        <taxon>campanulids</taxon>
        <taxon>Asterales</taxon>
        <taxon>Asteraceae</taxon>
        <taxon>Asteroideae</taxon>
        <taxon>Heliantheae alliance</taxon>
        <taxon>Millerieae</taxon>
        <taxon>Smallanthus</taxon>
    </lineage>
</organism>
<keyword evidence="2" id="KW-1185">Reference proteome</keyword>
<sequence length="102" mass="11585">MVGIWGAGSSGKTTLASSLSMKIFHHFQDHCFIDNIREESNQHGLKVLQQKIISRVFTIEMQLQDVEEGKRMISRLRRSNIFVILDDVDDCKQLDALAGSHN</sequence>
<proteinExistence type="predicted"/>
<evidence type="ECO:0000313" key="2">
    <source>
        <dbReference type="Proteomes" id="UP001056120"/>
    </source>
</evidence>
<gene>
    <name evidence="1" type="ORF">L1987_53529</name>
</gene>
<reference evidence="1 2" key="2">
    <citation type="journal article" date="2022" name="Mol. Ecol. Resour.">
        <title>The genomes of chicory, endive, great burdock and yacon provide insights into Asteraceae paleo-polyploidization history and plant inulin production.</title>
        <authorList>
            <person name="Fan W."/>
            <person name="Wang S."/>
            <person name="Wang H."/>
            <person name="Wang A."/>
            <person name="Jiang F."/>
            <person name="Liu H."/>
            <person name="Zhao H."/>
            <person name="Xu D."/>
            <person name="Zhang Y."/>
        </authorList>
    </citation>
    <scope>NUCLEOTIDE SEQUENCE [LARGE SCALE GENOMIC DNA]</scope>
    <source>
        <strain evidence="2">cv. Yunnan</strain>
        <tissue evidence="1">Leaves</tissue>
    </source>
</reference>
<accession>A0ACB9EVW3</accession>
<dbReference type="Proteomes" id="UP001056120">
    <property type="component" value="Linkage Group LG17"/>
</dbReference>
<name>A0ACB9EVW3_9ASTR</name>
<protein>
    <submittedName>
        <fullName evidence="1">Uncharacterized protein</fullName>
    </submittedName>
</protein>
<evidence type="ECO:0000313" key="1">
    <source>
        <dbReference type="EMBL" id="KAI3763079.1"/>
    </source>
</evidence>
<dbReference type="EMBL" id="CM042034">
    <property type="protein sequence ID" value="KAI3763079.1"/>
    <property type="molecule type" value="Genomic_DNA"/>
</dbReference>
<reference evidence="2" key="1">
    <citation type="journal article" date="2022" name="Mol. Ecol. Resour.">
        <title>The genomes of chicory, endive, great burdock and yacon provide insights into Asteraceae palaeo-polyploidization history and plant inulin production.</title>
        <authorList>
            <person name="Fan W."/>
            <person name="Wang S."/>
            <person name="Wang H."/>
            <person name="Wang A."/>
            <person name="Jiang F."/>
            <person name="Liu H."/>
            <person name="Zhao H."/>
            <person name="Xu D."/>
            <person name="Zhang Y."/>
        </authorList>
    </citation>
    <scope>NUCLEOTIDE SEQUENCE [LARGE SCALE GENOMIC DNA]</scope>
    <source>
        <strain evidence="2">cv. Yunnan</strain>
    </source>
</reference>